<feature type="transmembrane region" description="Helical" evidence="1">
    <location>
        <begin position="7"/>
        <end position="28"/>
    </location>
</feature>
<reference evidence="2 3" key="1">
    <citation type="submission" date="2016-10" db="EMBL/GenBank/DDBJ databases">
        <authorList>
            <person name="de Groot N.N."/>
        </authorList>
    </citation>
    <scope>NUCLEOTIDE SEQUENCE [LARGE SCALE GENOMIC DNA]</scope>
    <source>
        <strain evidence="2 3">DSM 19073</strain>
    </source>
</reference>
<evidence type="ECO:0000256" key="1">
    <source>
        <dbReference type="SAM" id="Phobius"/>
    </source>
</evidence>
<protein>
    <submittedName>
        <fullName evidence="2">Uncharacterized protein</fullName>
    </submittedName>
</protein>
<keyword evidence="1" id="KW-0812">Transmembrane</keyword>
<dbReference type="RefSeq" id="WP_175484896.1">
    <property type="nucleotide sequence ID" value="NZ_FORA01000003.1"/>
</dbReference>
<dbReference type="STRING" id="390807.SAMN04488095_2745"/>
<organism evidence="2 3">
    <name type="scientific">Jannaschia pohangensis</name>
    <dbReference type="NCBI Taxonomy" id="390807"/>
    <lineage>
        <taxon>Bacteria</taxon>
        <taxon>Pseudomonadati</taxon>
        <taxon>Pseudomonadota</taxon>
        <taxon>Alphaproteobacteria</taxon>
        <taxon>Rhodobacterales</taxon>
        <taxon>Roseobacteraceae</taxon>
        <taxon>Jannaschia</taxon>
    </lineage>
</organism>
<evidence type="ECO:0000313" key="2">
    <source>
        <dbReference type="EMBL" id="SFJ39954.1"/>
    </source>
</evidence>
<gene>
    <name evidence="2" type="ORF">SAMN04488095_2745</name>
</gene>
<accession>A0A1I3R0E6</accession>
<dbReference type="Proteomes" id="UP000199110">
    <property type="component" value="Unassembled WGS sequence"/>
</dbReference>
<name>A0A1I3R0E6_9RHOB</name>
<dbReference type="AlphaFoldDB" id="A0A1I3R0E6"/>
<keyword evidence="1" id="KW-1133">Transmembrane helix</keyword>
<keyword evidence="3" id="KW-1185">Reference proteome</keyword>
<evidence type="ECO:0000313" key="3">
    <source>
        <dbReference type="Proteomes" id="UP000199110"/>
    </source>
</evidence>
<keyword evidence="1" id="KW-0472">Membrane</keyword>
<proteinExistence type="predicted"/>
<feature type="transmembrane region" description="Helical" evidence="1">
    <location>
        <begin position="34"/>
        <end position="54"/>
    </location>
</feature>
<dbReference type="EMBL" id="FORA01000003">
    <property type="protein sequence ID" value="SFJ39954.1"/>
    <property type="molecule type" value="Genomic_DNA"/>
</dbReference>
<sequence>MSPIRRTLAFWIVRVAIAVILVIVLQAWHGPDPFLWYLAAGYAVISGFTTFILIRRQK</sequence>